<dbReference type="AlphaFoldDB" id="A0A4P2PTC4"/>
<sequence length="303" mass="31016">MARDGSSVMARHGSGATARDGSSAAGALAIVAPTIGYRGAEAALRDVRLDVAAGASVAVLGGNGAGKTALLRALVGLLPTPGGRVEIAGRRVASPSDAVAAGAALVLQDPDDQLLGATLLDDVLFGPRNLGLSDGEARRRAGAALAAVELAHLEGRAIEALSFGERKRACIAGMLAMQPRVLLLDEPTAGLDPAGELALCRTLRALSAERGTTLVVATHAVDLVPLLCDRVVLLGDGRVLADGPPREVFGRGELLERARMRRPWVAELWTRMAAAEPRAGLGGRAGLPLTLEEALGCMTPVCC</sequence>
<dbReference type="SUPFAM" id="SSF52540">
    <property type="entry name" value="P-loop containing nucleoside triphosphate hydrolases"/>
    <property type="match status" value="1"/>
</dbReference>
<evidence type="ECO:0000313" key="7">
    <source>
        <dbReference type="EMBL" id="AUX19834.1"/>
    </source>
</evidence>
<dbReference type="Proteomes" id="UP000295781">
    <property type="component" value="Chromosome"/>
</dbReference>
<evidence type="ECO:0000256" key="4">
    <source>
        <dbReference type="ARBA" id="ARBA00022840"/>
    </source>
</evidence>
<keyword evidence="4" id="KW-0067">ATP-binding</keyword>
<dbReference type="Pfam" id="PF00005">
    <property type="entry name" value="ABC_tran"/>
    <property type="match status" value="1"/>
</dbReference>
<gene>
    <name evidence="7" type="ORF">SOCEGT47_002870</name>
</gene>
<dbReference type="InterPro" id="IPR027417">
    <property type="entry name" value="P-loop_NTPase"/>
</dbReference>
<feature type="region of interest" description="Disordered" evidence="5">
    <location>
        <begin position="1"/>
        <end position="20"/>
    </location>
</feature>
<evidence type="ECO:0000256" key="5">
    <source>
        <dbReference type="SAM" id="MobiDB-lite"/>
    </source>
</evidence>
<dbReference type="GO" id="GO:0005524">
    <property type="term" value="F:ATP binding"/>
    <property type="evidence" value="ECO:0007669"/>
    <property type="project" value="UniProtKB-KW"/>
</dbReference>
<dbReference type="InterPro" id="IPR003439">
    <property type="entry name" value="ABC_transporter-like_ATP-bd"/>
</dbReference>
<dbReference type="InterPro" id="IPR050095">
    <property type="entry name" value="ECF_ABC_transporter_ATP-bd"/>
</dbReference>
<comment type="similarity">
    <text evidence="1">Belongs to the ABC transporter superfamily.</text>
</comment>
<dbReference type="GO" id="GO:0042626">
    <property type="term" value="F:ATPase-coupled transmembrane transporter activity"/>
    <property type="evidence" value="ECO:0007669"/>
    <property type="project" value="TreeGrafter"/>
</dbReference>
<evidence type="ECO:0000256" key="3">
    <source>
        <dbReference type="ARBA" id="ARBA00022741"/>
    </source>
</evidence>
<dbReference type="PROSITE" id="PS50893">
    <property type="entry name" value="ABC_TRANSPORTER_2"/>
    <property type="match status" value="1"/>
</dbReference>
<dbReference type="Gene3D" id="3.40.50.300">
    <property type="entry name" value="P-loop containing nucleotide triphosphate hydrolases"/>
    <property type="match status" value="1"/>
</dbReference>
<keyword evidence="3" id="KW-0547">Nucleotide-binding</keyword>
<evidence type="ECO:0000256" key="2">
    <source>
        <dbReference type="ARBA" id="ARBA00022448"/>
    </source>
</evidence>
<dbReference type="EMBL" id="CP012670">
    <property type="protein sequence ID" value="AUX19834.1"/>
    <property type="molecule type" value="Genomic_DNA"/>
</dbReference>
<dbReference type="InterPro" id="IPR017871">
    <property type="entry name" value="ABC_transporter-like_CS"/>
</dbReference>
<name>A0A4P2PTC4_SORCE</name>
<feature type="domain" description="ABC transporter" evidence="6">
    <location>
        <begin position="28"/>
        <end position="261"/>
    </location>
</feature>
<dbReference type="GO" id="GO:0016887">
    <property type="term" value="F:ATP hydrolysis activity"/>
    <property type="evidence" value="ECO:0007669"/>
    <property type="project" value="InterPro"/>
</dbReference>
<dbReference type="SMART" id="SM00382">
    <property type="entry name" value="AAA"/>
    <property type="match status" value="1"/>
</dbReference>
<dbReference type="CDD" id="cd03225">
    <property type="entry name" value="ABC_cobalt_CbiO_domain1"/>
    <property type="match status" value="1"/>
</dbReference>
<keyword evidence="2" id="KW-0813">Transport</keyword>
<dbReference type="InterPro" id="IPR003593">
    <property type="entry name" value="AAA+_ATPase"/>
</dbReference>
<dbReference type="InterPro" id="IPR015856">
    <property type="entry name" value="ABC_transpr_CbiO/EcfA_su"/>
</dbReference>
<dbReference type="GO" id="GO:0043190">
    <property type="term" value="C:ATP-binding cassette (ABC) transporter complex"/>
    <property type="evidence" value="ECO:0007669"/>
    <property type="project" value="TreeGrafter"/>
</dbReference>
<dbReference type="PANTHER" id="PTHR43553:SF24">
    <property type="entry name" value="ENERGY-COUPLING FACTOR TRANSPORTER ATP-BINDING PROTEIN ECFA1"/>
    <property type="match status" value="1"/>
</dbReference>
<evidence type="ECO:0000259" key="6">
    <source>
        <dbReference type="PROSITE" id="PS50893"/>
    </source>
</evidence>
<evidence type="ECO:0000313" key="8">
    <source>
        <dbReference type="Proteomes" id="UP000295781"/>
    </source>
</evidence>
<evidence type="ECO:0000256" key="1">
    <source>
        <dbReference type="ARBA" id="ARBA00005417"/>
    </source>
</evidence>
<dbReference type="PROSITE" id="PS00211">
    <property type="entry name" value="ABC_TRANSPORTER_1"/>
    <property type="match status" value="1"/>
</dbReference>
<accession>A0A4P2PTC4</accession>
<protein>
    <submittedName>
        <fullName evidence="7">Cobalt ABC transporter ATPase</fullName>
    </submittedName>
</protein>
<reference evidence="7 8" key="1">
    <citation type="submission" date="2015-09" db="EMBL/GenBank/DDBJ databases">
        <title>Sorangium comparison.</title>
        <authorList>
            <person name="Zaburannyi N."/>
            <person name="Bunk B."/>
            <person name="Overmann J."/>
            <person name="Mueller R."/>
        </authorList>
    </citation>
    <scope>NUCLEOTIDE SEQUENCE [LARGE SCALE GENOMIC DNA]</scope>
    <source>
        <strain evidence="7 8">So ceGT47</strain>
    </source>
</reference>
<organism evidence="7 8">
    <name type="scientific">Sorangium cellulosum</name>
    <name type="common">Polyangium cellulosum</name>
    <dbReference type="NCBI Taxonomy" id="56"/>
    <lineage>
        <taxon>Bacteria</taxon>
        <taxon>Pseudomonadati</taxon>
        <taxon>Myxococcota</taxon>
        <taxon>Polyangia</taxon>
        <taxon>Polyangiales</taxon>
        <taxon>Polyangiaceae</taxon>
        <taxon>Sorangium</taxon>
    </lineage>
</organism>
<dbReference type="PANTHER" id="PTHR43553">
    <property type="entry name" value="HEAVY METAL TRANSPORTER"/>
    <property type="match status" value="1"/>
</dbReference>
<proteinExistence type="inferred from homology"/>